<keyword evidence="8" id="KW-0645">Protease</keyword>
<feature type="domain" description="Ricin B lectin" evidence="7">
    <location>
        <begin position="46"/>
        <end position="123"/>
    </location>
</feature>
<dbReference type="InterPro" id="IPR051694">
    <property type="entry name" value="Immunoregulatory_rcpt-like"/>
</dbReference>
<keyword evidence="9" id="KW-1185">Reference proteome</keyword>
<keyword evidence="8" id="KW-0378">Hydrolase</keyword>
<dbReference type="SUPFAM" id="SSF50370">
    <property type="entry name" value="Ricin B-like lectins"/>
    <property type="match status" value="1"/>
</dbReference>
<evidence type="ECO:0000256" key="6">
    <source>
        <dbReference type="SAM" id="Phobius"/>
    </source>
</evidence>
<evidence type="ECO:0000256" key="3">
    <source>
        <dbReference type="ARBA" id="ARBA00022989"/>
    </source>
</evidence>
<dbReference type="Gene3D" id="2.80.10.50">
    <property type="match status" value="1"/>
</dbReference>
<proteinExistence type="predicted"/>
<keyword evidence="2 6" id="KW-0812">Transmembrane</keyword>
<dbReference type="Pfam" id="PF14200">
    <property type="entry name" value="RicinB_lectin_2"/>
    <property type="match status" value="1"/>
</dbReference>
<feature type="transmembrane region" description="Helical" evidence="6">
    <location>
        <begin position="224"/>
        <end position="250"/>
    </location>
</feature>
<dbReference type="GO" id="GO:0008233">
    <property type="term" value="F:peptidase activity"/>
    <property type="evidence" value="ECO:0007669"/>
    <property type="project" value="UniProtKB-KW"/>
</dbReference>
<accession>A0A4Z1PI56</accession>
<dbReference type="GO" id="GO:0071944">
    <property type="term" value="C:cell periphery"/>
    <property type="evidence" value="ECO:0007669"/>
    <property type="project" value="UniProtKB-ARBA"/>
</dbReference>
<dbReference type="InterPro" id="IPR000772">
    <property type="entry name" value="Ricin_B_lectin"/>
</dbReference>
<dbReference type="GO" id="GO:0016020">
    <property type="term" value="C:membrane"/>
    <property type="evidence" value="ECO:0007669"/>
    <property type="project" value="UniProtKB-SubCell"/>
</dbReference>
<organism evidence="8 9">
    <name type="scientific">Venturia nashicola</name>
    <dbReference type="NCBI Taxonomy" id="86259"/>
    <lineage>
        <taxon>Eukaryota</taxon>
        <taxon>Fungi</taxon>
        <taxon>Dikarya</taxon>
        <taxon>Ascomycota</taxon>
        <taxon>Pezizomycotina</taxon>
        <taxon>Dothideomycetes</taxon>
        <taxon>Pleosporomycetidae</taxon>
        <taxon>Venturiales</taxon>
        <taxon>Venturiaceae</taxon>
        <taxon>Venturia</taxon>
    </lineage>
</organism>
<reference evidence="8 9" key="1">
    <citation type="submission" date="2019-04" db="EMBL/GenBank/DDBJ databases">
        <title>High contiguity whole genome sequence and gene annotation resource for two Venturia nashicola isolates.</title>
        <authorList>
            <person name="Prokchorchik M."/>
            <person name="Won K."/>
            <person name="Lee Y."/>
            <person name="Choi E.D."/>
            <person name="Segonzac C."/>
            <person name="Sohn K.H."/>
        </authorList>
    </citation>
    <scope>NUCLEOTIDE SEQUENCE [LARGE SCALE GENOMIC DNA]</scope>
    <source>
        <strain evidence="8 9">PRI2</strain>
    </source>
</reference>
<name>A0A4Z1PI56_9PEZI</name>
<dbReference type="PROSITE" id="PS50231">
    <property type="entry name" value="RICIN_B_LECTIN"/>
    <property type="match status" value="1"/>
</dbReference>
<comment type="subcellular location">
    <subcellularLocation>
        <location evidence="1">Membrane</location>
        <topology evidence="1">Single-pass membrane protein</topology>
    </subcellularLocation>
</comment>
<feature type="region of interest" description="Disordered" evidence="5">
    <location>
        <begin position="299"/>
        <end position="323"/>
    </location>
</feature>
<keyword evidence="4 6" id="KW-0472">Membrane</keyword>
<comment type="caution">
    <text evidence="8">The sequence shown here is derived from an EMBL/GenBank/DDBJ whole genome shotgun (WGS) entry which is preliminary data.</text>
</comment>
<dbReference type="EMBL" id="SNSC02000004">
    <property type="protein sequence ID" value="TID25221.1"/>
    <property type="molecule type" value="Genomic_DNA"/>
</dbReference>
<feature type="region of interest" description="Disordered" evidence="5">
    <location>
        <begin position="169"/>
        <end position="222"/>
    </location>
</feature>
<dbReference type="AlphaFoldDB" id="A0A4Z1PI56"/>
<dbReference type="Proteomes" id="UP000298493">
    <property type="component" value="Unassembled WGS sequence"/>
</dbReference>
<evidence type="ECO:0000256" key="2">
    <source>
        <dbReference type="ARBA" id="ARBA00022692"/>
    </source>
</evidence>
<dbReference type="STRING" id="86259.A0A4Z1PI56"/>
<gene>
    <name evidence="8" type="ORF">E6O75_ATG04426</name>
</gene>
<evidence type="ECO:0000256" key="5">
    <source>
        <dbReference type="SAM" id="MobiDB-lite"/>
    </source>
</evidence>
<keyword evidence="3 6" id="KW-1133">Transmembrane helix</keyword>
<evidence type="ECO:0000256" key="1">
    <source>
        <dbReference type="ARBA" id="ARBA00004167"/>
    </source>
</evidence>
<protein>
    <submittedName>
        <fullName evidence="8">26S protease regulatory subunit</fullName>
    </submittedName>
</protein>
<evidence type="ECO:0000313" key="9">
    <source>
        <dbReference type="Proteomes" id="UP000298493"/>
    </source>
</evidence>
<dbReference type="GO" id="GO:0006508">
    <property type="term" value="P:proteolysis"/>
    <property type="evidence" value="ECO:0007669"/>
    <property type="project" value="UniProtKB-KW"/>
</dbReference>
<dbReference type="PANTHER" id="PTHR15549:SF6">
    <property type="entry name" value="MID2 DOMAIN-CONTAINING PROTEIN"/>
    <property type="match status" value="1"/>
</dbReference>
<dbReference type="OrthoDB" id="4158815at2759"/>
<evidence type="ECO:0000256" key="4">
    <source>
        <dbReference type="ARBA" id="ARBA00023136"/>
    </source>
</evidence>
<evidence type="ECO:0000313" key="8">
    <source>
        <dbReference type="EMBL" id="TID25221.1"/>
    </source>
</evidence>
<sequence>MSSSSVDIDGNVWYQVIESRVDFNSSMAIANGIQFVAASSSAKMYWQFYKLDNGNYALRNQATSIRQQLGTCYVAKEVSSSKTQPCMVESDGGDESQEWVITNWGDDTYKLTNAKNGTGFNLDWHPGNPGFMNPATAATPYQPAQHWKWSSLATINDGAFSTPMAALASSTSSPATTTGSSKATKTGTSGAATSGSAVPGASTATPTGDSSASNSSQKSSGLSAGAGAGIGVGVAVVVIATIAGLIFLILRRRRNKKTPNNATEMNAPVDGHQNWPVYAKETPTEVAAEGVTHEMYTPPTELAADNEGPLYQPPEYYQAGKRR</sequence>
<dbReference type="InterPro" id="IPR035992">
    <property type="entry name" value="Ricin_B-like_lectins"/>
</dbReference>
<dbReference type="PANTHER" id="PTHR15549">
    <property type="entry name" value="PAIRED IMMUNOGLOBULIN-LIKE TYPE 2 RECEPTOR"/>
    <property type="match status" value="1"/>
</dbReference>
<evidence type="ECO:0000259" key="7">
    <source>
        <dbReference type="Pfam" id="PF14200"/>
    </source>
</evidence>